<dbReference type="SMART" id="SM00409">
    <property type="entry name" value="IG"/>
    <property type="match status" value="2"/>
</dbReference>
<dbReference type="GO" id="GO:0007166">
    <property type="term" value="P:cell surface receptor signaling pathway"/>
    <property type="evidence" value="ECO:0007669"/>
    <property type="project" value="TreeGrafter"/>
</dbReference>
<protein>
    <recommendedName>
        <fullName evidence="12">Ig-like domain-containing protein</fullName>
    </recommendedName>
</protein>
<dbReference type="STRING" id="33528.ENSGAFP00000011423"/>
<evidence type="ECO:0000256" key="6">
    <source>
        <dbReference type="ARBA" id="ARBA00023136"/>
    </source>
</evidence>
<accession>A0A315VU27</accession>
<evidence type="ECO:0000256" key="2">
    <source>
        <dbReference type="ARBA" id="ARBA00022475"/>
    </source>
</evidence>
<keyword evidence="5 11" id="KW-1133">Transmembrane helix</keyword>
<dbReference type="PANTHER" id="PTHR25466">
    <property type="entry name" value="T-LYMPHOCYTE ACTIVATION ANTIGEN"/>
    <property type="match status" value="1"/>
</dbReference>
<evidence type="ECO:0000256" key="10">
    <source>
        <dbReference type="ARBA" id="ARBA00023319"/>
    </source>
</evidence>
<evidence type="ECO:0000256" key="11">
    <source>
        <dbReference type="SAM" id="Phobius"/>
    </source>
</evidence>
<reference evidence="13 14" key="1">
    <citation type="journal article" date="2018" name="G3 (Bethesda)">
        <title>A High-Quality Reference Genome for the Invasive Mosquitofish Gambusia affinis Using a Chicago Library.</title>
        <authorList>
            <person name="Hoffberg S.L."/>
            <person name="Troendle N.J."/>
            <person name="Glenn T.C."/>
            <person name="Mahmud O."/>
            <person name="Louha S."/>
            <person name="Chalopin D."/>
            <person name="Bennetzen J.L."/>
            <person name="Mauricio R."/>
        </authorList>
    </citation>
    <scope>NUCLEOTIDE SEQUENCE [LARGE SCALE GENOMIC DNA]</scope>
    <source>
        <strain evidence="13">NE01/NJP1002.9</strain>
        <tissue evidence="13">Muscle</tissue>
    </source>
</reference>
<organism evidence="13 14">
    <name type="scientific">Gambusia affinis</name>
    <name type="common">Western mosquitofish</name>
    <name type="synonym">Heterandria affinis</name>
    <dbReference type="NCBI Taxonomy" id="33528"/>
    <lineage>
        <taxon>Eukaryota</taxon>
        <taxon>Metazoa</taxon>
        <taxon>Chordata</taxon>
        <taxon>Craniata</taxon>
        <taxon>Vertebrata</taxon>
        <taxon>Euteleostomi</taxon>
        <taxon>Actinopterygii</taxon>
        <taxon>Neopterygii</taxon>
        <taxon>Teleostei</taxon>
        <taxon>Neoteleostei</taxon>
        <taxon>Acanthomorphata</taxon>
        <taxon>Ovalentaria</taxon>
        <taxon>Atherinomorphae</taxon>
        <taxon>Cyprinodontiformes</taxon>
        <taxon>Poeciliidae</taxon>
        <taxon>Poeciliinae</taxon>
        <taxon>Gambusia</taxon>
    </lineage>
</organism>
<dbReference type="SUPFAM" id="SSF48726">
    <property type="entry name" value="Immunoglobulin"/>
    <property type="match status" value="2"/>
</dbReference>
<evidence type="ECO:0000259" key="12">
    <source>
        <dbReference type="PROSITE" id="PS50835"/>
    </source>
</evidence>
<dbReference type="GO" id="GO:0006955">
    <property type="term" value="P:immune response"/>
    <property type="evidence" value="ECO:0007669"/>
    <property type="project" value="TreeGrafter"/>
</dbReference>
<comment type="caution">
    <text evidence="13">The sequence shown here is derived from an EMBL/GenBank/DDBJ whole genome shotgun (WGS) entry which is preliminary data.</text>
</comment>
<dbReference type="GO" id="GO:0042102">
    <property type="term" value="P:positive regulation of T cell proliferation"/>
    <property type="evidence" value="ECO:0007669"/>
    <property type="project" value="TreeGrafter"/>
</dbReference>
<dbReference type="InterPro" id="IPR013783">
    <property type="entry name" value="Ig-like_fold"/>
</dbReference>
<dbReference type="EMBL" id="NHOQ01001156">
    <property type="protein sequence ID" value="PWA26766.1"/>
    <property type="molecule type" value="Genomic_DNA"/>
</dbReference>
<evidence type="ECO:0000256" key="5">
    <source>
        <dbReference type="ARBA" id="ARBA00022989"/>
    </source>
</evidence>
<dbReference type="PANTHER" id="PTHR25466:SF3">
    <property type="entry name" value="PROGRAMMED CELL DEATH 1 LIGAND 1"/>
    <property type="match status" value="1"/>
</dbReference>
<dbReference type="GO" id="GO:0042130">
    <property type="term" value="P:negative regulation of T cell proliferation"/>
    <property type="evidence" value="ECO:0007669"/>
    <property type="project" value="TreeGrafter"/>
</dbReference>
<proteinExistence type="predicted"/>
<keyword evidence="2" id="KW-1003">Cell membrane</keyword>
<evidence type="ECO:0000256" key="1">
    <source>
        <dbReference type="ARBA" id="ARBA00004251"/>
    </source>
</evidence>
<keyword evidence="9" id="KW-0325">Glycoprotein</keyword>
<evidence type="ECO:0000256" key="3">
    <source>
        <dbReference type="ARBA" id="ARBA00022692"/>
    </source>
</evidence>
<keyword evidence="4" id="KW-0732">Signal</keyword>
<dbReference type="InterPro" id="IPR053896">
    <property type="entry name" value="BTN3A2-like_Ig-C"/>
</dbReference>
<evidence type="ECO:0000313" key="13">
    <source>
        <dbReference type="EMBL" id="PWA26766.1"/>
    </source>
</evidence>
<keyword evidence="6 11" id="KW-0472">Membrane</keyword>
<dbReference type="Proteomes" id="UP000250572">
    <property type="component" value="Unassembled WGS sequence"/>
</dbReference>
<dbReference type="InterPro" id="IPR007110">
    <property type="entry name" value="Ig-like_dom"/>
</dbReference>
<dbReference type="GO" id="GO:0009897">
    <property type="term" value="C:external side of plasma membrane"/>
    <property type="evidence" value="ECO:0007669"/>
    <property type="project" value="TreeGrafter"/>
</dbReference>
<evidence type="ECO:0000256" key="7">
    <source>
        <dbReference type="ARBA" id="ARBA00023157"/>
    </source>
</evidence>
<keyword evidence="10" id="KW-0393">Immunoglobulin domain</keyword>
<sequence length="547" mass="61043">MRPVLVRRAFSMLSYVGVPRGRSKRSCSDAIIFSASPTGPTKPNINGMRHMDVVFYPNIRQSFSRKFHTCVKSETNTWNPLTAPATHADRSDDSFQEVGTYSSATAKSFDNCKELDTLIRKYSQLQWKLRFFYSLSMISMDLVIVVALVVLQVSLQPSLAALFTVEAEHTSYNSEYGGKVVMGCRFSSKPANPQNDLKVTWHWVDGSTDQEVIRLVDNLESSASSKFKGRVKLLTDELKNNWAKIQISGLGITDSGMYQCLVQTKEGTDYKTINLSVGAPYHSISKQIERTAEGDKVVLTCQSEGYPQSPVVWQDGQLQSYSSNTTTTTTPDGLIKVVSQIEVSSSEKTKYTCNFTKDHSSATFHIPDDIPHRQGENDILIVVLCVGLILTAIGLGVVIYRRRKGTRIPKTRSCLAGDVESMSAAACLQKDKENEVEEVVIAEEENLRLHLKAHYSEFYLTTKKTRHICEVSLPYSVQNKKGLPGSGKTTVADILLSSWTNAASNSLEASFLRLLMHVNCSTWKVTCSRKHECGSPLMKIYQRRNVH</sequence>
<evidence type="ECO:0000313" key="14">
    <source>
        <dbReference type="Proteomes" id="UP000250572"/>
    </source>
</evidence>
<feature type="transmembrane region" description="Helical" evidence="11">
    <location>
        <begin position="131"/>
        <end position="151"/>
    </location>
</feature>
<dbReference type="AlphaFoldDB" id="A0A315VU27"/>
<gene>
    <name evidence="13" type="ORF">CCH79_00000803</name>
</gene>
<dbReference type="InterPro" id="IPR003599">
    <property type="entry name" value="Ig_sub"/>
</dbReference>
<dbReference type="Gene3D" id="2.60.40.10">
    <property type="entry name" value="Immunoglobulins"/>
    <property type="match status" value="2"/>
</dbReference>
<evidence type="ECO:0000256" key="4">
    <source>
        <dbReference type="ARBA" id="ARBA00022729"/>
    </source>
</evidence>
<evidence type="ECO:0000256" key="8">
    <source>
        <dbReference type="ARBA" id="ARBA00023170"/>
    </source>
</evidence>
<feature type="domain" description="Ig-like" evidence="12">
    <location>
        <begin position="157"/>
        <end position="276"/>
    </location>
</feature>
<feature type="domain" description="Ig-like" evidence="12">
    <location>
        <begin position="280"/>
        <end position="363"/>
    </location>
</feature>
<dbReference type="InterPro" id="IPR051713">
    <property type="entry name" value="T-cell_Activation_Regulation"/>
</dbReference>
<comment type="subcellular location">
    <subcellularLocation>
        <location evidence="1">Cell membrane</location>
        <topology evidence="1">Single-pass type I membrane protein</topology>
    </subcellularLocation>
</comment>
<dbReference type="GO" id="GO:0031295">
    <property type="term" value="P:T cell costimulation"/>
    <property type="evidence" value="ECO:0007669"/>
    <property type="project" value="TreeGrafter"/>
</dbReference>
<dbReference type="Pfam" id="PF07686">
    <property type="entry name" value="V-set"/>
    <property type="match status" value="1"/>
</dbReference>
<keyword evidence="14" id="KW-1185">Reference proteome</keyword>
<dbReference type="InterPro" id="IPR013106">
    <property type="entry name" value="Ig_V-set"/>
</dbReference>
<dbReference type="Pfam" id="PF22705">
    <property type="entry name" value="C2-set_3"/>
    <property type="match status" value="1"/>
</dbReference>
<keyword evidence="7" id="KW-1015">Disulfide bond</keyword>
<evidence type="ECO:0000256" key="9">
    <source>
        <dbReference type="ARBA" id="ARBA00023180"/>
    </source>
</evidence>
<feature type="transmembrane region" description="Helical" evidence="11">
    <location>
        <begin position="379"/>
        <end position="400"/>
    </location>
</feature>
<keyword evidence="8" id="KW-0675">Receptor</keyword>
<dbReference type="PROSITE" id="PS50835">
    <property type="entry name" value="IG_LIKE"/>
    <property type="match status" value="2"/>
</dbReference>
<name>A0A315VU27_GAMAF</name>
<dbReference type="InterPro" id="IPR036179">
    <property type="entry name" value="Ig-like_dom_sf"/>
</dbReference>
<dbReference type="GO" id="GO:0071222">
    <property type="term" value="P:cellular response to lipopolysaccharide"/>
    <property type="evidence" value="ECO:0007669"/>
    <property type="project" value="TreeGrafter"/>
</dbReference>
<keyword evidence="3 11" id="KW-0812">Transmembrane</keyword>